<evidence type="ECO:0000313" key="2">
    <source>
        <dbReference type="EMBL" id="MCO8276356.1"/>
    </source>
</evidence>
<proteinExistence type="predicted"/>
<accession>A0ABT1E3F8</accession>
<feature type="domain" description="SCO6045-like C-terminal" evidence="1">
    <location>
        <begin position="12"/>
        <end position="95"/>
    </location>
</feature>
<dbReference type="Pfam" id="PF26136">
    <property type="entry name" value="SCO6045_C"/>
    <property type="match status" value="1"/>
</dbReference>
<protein>
    <recommendedName>
        <fullName evidence="1">SCO6045-like C-terminal domain-containing protein</fullName>
    </recommendedName>
</protein>
<sequence>MTTPASDSSGLAARQAALVEALTAGRPVPEGIDGFRFEAARLALLRKRAGEVARQWPMLAAAFGDRWKREFSSWAAVRPTEGSLRDGWDLARDLTRRGALPPAAAAELAQREAAWHYDSTAAPRSRRGPALRTAGGATALQVAGRVWLLRRP</sequence>
<dbReference type="RefSeq" id="WP_253242390.1">
    <property type="nucleotide sequence ID" value="NZ_JAMYJR010000045.1"/>
</dbReference>
<dbReference type="InterPro" id="IPR058711">
    <property type="entry name" value="SCO6045-like_C"/>
</dbReference>
<gene>
    <name evidence="2" type="ORF">M1L60_37830</name>
</gene>
<dbReference type="Proteomes" id="UP001523369">
    <property type="component" value="Unassembled WGS sequence"/>
</dbReference>
<reference evidence="2 3" key="1">
    <citation type="submission" date="2022-06" db="EMBL/GenBank/DDBJ databases">
        <title>New Species of the Genus Actinoplanes, ActinopZanes ferrugineus.</title>
        <authorList>
            <person name="Ding P."/>
        </authorList>
    </citation>
    <scope>NUCLEOTIDE SEQUENCE [LARGE SCALE GENOMIC DNA]</scope>
    <source>
        <strain evidence="2 3">TRM88003</strain>
    </source>
</reference>
<evidence type="ECO:0000313" key="3">
    <source>
        <dbReference type="Proteomes" id="UP001523369"/>
    </source>
</evidence>
<name>A0ABT1E3F8_9ACTN</name>
<dbReference type="EMBL" id="JAMYJR010000045">
    <property type="protein sequence ID" value="MCO8276356.1"/>
    <property type="molecule type" value="Genomic_DNA"/>
</dbReference>
<evidence type="ECO:0000259" key="1">
    <source>
        <dbReference type="Pfam" id="PF26136"/>
    </source>
</evidence>
<comment type="caution">
    <text evidence="2">The sequence shown here is derived from an EMBL/GenBank/DDBJ whole genome shotgun (WGS) entry which is preliminary data.</text>
</comment>
<organism evidence="2 3">
    <name type="scientific">Paractinoplanes aksuensis</name>
    <dbReference type="NCBI Taxonomy" id="2939490"/>
    <lineage>
        <taxon>Bacteria</taxon>
        <taxon>Bacillati</taxon>
        <taxon>Actinomycetota</taxon>
        <taxon>Actinomycetes</taxon>
        <taxon>Micromonosporales</taxon>
        <taxon>Micromonosporaceae</taxon>
        <taxon>Paractinoplanes</taxon>
    </lineage>
</organism>
<keyword evidence="3" id="KW-1185">Reference proteome</keyword>